<keyword evidence="4" id="KW-1185">Reference proteome</keyword>
<dbReference type="Proteomes" id="UP000188533">
    <property type="component" value="Unassembled WGS sequence"/>
</dbReference>
<reference evidence="3 4" key="2">
    <citation type="submission" date="2017-02" db="EMBL/GenBank/DDBJ databases">
        <title>A genome survey and senescence transcriptome analysis in Lentinula edodes.</title>
        <authorList>
            <person name="Sakamoto Y."/>
            <person name="Nakade K."/>
            <person name="Sato S."/>
            <person name="Yoshida Y."/>
            <person name="Miyazaki K."/>
            <person name="Natsume S."/>
            <person name="Konno N."/>
        </authorList>
    </citation>
    <scope>NUCLEOTIDE SEQUENCE [LARGE SCALE GENOMIC DNA]</scope>
    <source>
        <strain evidence="3 4">NBRC 111202</strain>
    </source>
</reference>
<reference evidence="3 4" key="1">
    <citation type="submission" date="2016-08" db="EMBL/GenBank/DDBJ databases">
        <authorList>
            <consortium name="Lentinula edodes genome sequencing consortium"/>
            <person name="Sakamoto Y."/>
            <person name="Nakade K."/>
            <person name="Sato S."/>
            <person name="Yoshida Y."/>
            <person name="Miyazaki K."/>
            <person name="Natsume S."/>
            <person name="Konno N."/>
        </authorList>
    </citation>
    <scope>NUCLEOTIDE SEQUENCE [LARGE SCALE GENOMIC DNA]</scope>
    <source>
        <strain evidence="3 4">NBRC 111202</strain>
    </source>
</reference>
<dbReference type="InterPro" id="IPR045341">
    <property type="entry name" value="DUF6532"/>
</dbReference>
<organism evidence="3 4">
    <name type="scientific">Lentinula edodes</name>
    <name type="common">Shiitake mushroom</name>
    <name type="synonym">Lentinus edodes</name>
    <dbReference type="NCBI Taxonomy" id="5353"/>
    <lineage>
        <taxon>Eukaryota</taxon>
        <taxon>Fungi</taxon>
        <taxon>Dikarya</taxon>
        <taxon>Basidiomycota</taxon>
        <taxon>Agaricomycotina</taxon>
        <taxon>Agaricomycetes</taxon>
        <taxon>Agaricomycetidae</taxon>
        <taxon>Agaricales</taxon>
        <taxon>Marasmiineae</taxon>
        <taxon>Omphalotaceae</taxon>
        <taxon>Lentinula</taxon>
    </lineage>
</organism>
<comment type="caution">
    <text evidence="3">The sequence shown here is derived from an EMBL/GenBank/DDBJ whole genome shotgun (WGS) entry which is preliminary data.</text>
</comment>
<dbReference type="EMBL" id="BDGU01000214">
    <property type="protein sequence ID" value="GAW04870.1"/>
    <property type="molecule type" value="Genomic_DNA"/>
</dbReference>
<proteinExistence type="predicted"/>
<feature type="compositionally biased region" description="Polar residues" evidence="1">
    <location>
        <begin position="468"/>
        <end position="477"/>
    </location>
</feature>
<feature type="region of interest" description="Disordered" evidence="1">
    <location>
        <begin position="114"/>
        <end position="133"/>
    </location>
</feature>
<sequence>MDNPQDDLGAGQHLAEEGAVFTNGTEEEGNTERSHSNASYDDDSIFFEERQLSDMEIDGEPELMEPTPSRRSLSHPHGNSGKQRLVISRAMASRRSQKLEFELPRVSETVLPTSQAVQGPRTATSTSVSDSKSELKWKERTKINTISHNGTFTLGPLSGQPAVMLSVIEKAITLGKRNILLDTTFSPVGSASLKQIGYAALIRVATDEGFDGEYDVCDRLEHGENNAYAKPLISYVSHRIGTERSQLKDHFSVVLGAFNLSHASGTAPAINLVQRRTYFYPQTPSISDERYKYDYSRPFEHPVFAGYMGAAFFSSTYYSGIIKRYSDVFVSSIQEKPNELEVPKALVALASTAIHACIQDFSSGIKDNFPTKELDGVWKLSLEILDGIQKRNRMKYHRLMHNLYIESSGAVSSMHSMTNQQVYDTIDWSAIEQDDDDYNGNGNHDGNPPAQASNKVNKQPVTAADATNEGSRIDSTL</sequence>
<name>A0A1Q3ECD5_LENED</name>
<feature type="compositionally biased region" description="Polar residues" evidence="1">
    <location>
        <begin position="114"/>
        <end position="130"/>
    </location>
</feature>
<dbReference type="Pfam" id="PF20149">
    <property type="entry name" value="DUF6532"/>
    <property type="match status" value="1"/>
</dbReference>
<evidence type="ECO:0000313" key="4">
    <source>
        <dbReference type="Proteomes" id="UP000188533"/>
    </source>
</evidence>
<feature type="domain" description="DUF6532" evidence="2">
    <location>
        <begin position="216"/>
        <end position="385"/>
    </location>
</feature>
<evidence type="ECO:0000259" key="2">
    <source>
        <dbReference type="Pfam" id="PF20149"/>
    </source>
</evidence>
<feature type="compositionally biased region" description="Polar residues" evidence="1">
    <location>
        <begin position="450"/>
        <end position="460"/>
    </location>
</feature>
<evidence type="ECO:0000256" key="1">
    <source>
        <dbReference type="SAM" id="MobiDB-lite"/>
    </source>
</evidence>
<accession>A0A1Q3ECD5</accession>
<protein>
    <recommendedName>
        <fullName evidence="2">DUF6532 domain-containing protein</fullName>
    </recommendedName>
</protein>
<evidence type="ECO:0000313" key="3">
    <source>
        <dbReference type="EMBL" id="GAW04870.1"/>
    </source>
</evidence>
<feature type="region of interest" description="Disordered" evidence="1">
    <location>
        <begin position="433"/>
        <end position="477"/>
    </location>
</feature>
<feature type="region of interest" description="Disordered" evidence="1">
    <location>
        <begin position="1"/>
        <end position="84"/>
    </location>
</feature>
<dbReference type="AlphaFoldDB" id="A0A1Q3ECD5"/>
<gene>
    <name evidence="3" type="ORF">LENED_006687</name>
</gene>
<dbReference type="STRING" id="5353.A0A1Q3ECD5"/>